<keyword evidence="1" id="KW-0732">Signal</keyword>
<name>A0ABV7X9S5_9SPHN</name>
<reference evidence="3" key="1">
    <citation type="journal article" date="2019" name="Int. J. Syst. Evol. Microbiol.">
        <title>The Global Catalogue of Microorganisms (GCM) 10K type strain sequencing project: providing services to taxonomists for standard genome sequencing and annotation.</title>
        <authorList>
            <consortium name="The Broad Institute Genomics Platform"/>
            <consortium name="The Broad Institute Genome Sequencing Center for Infectious Disease"/>
            <person name="Wu L."/>
            <person name="Ma J."/>
        </authorList>
    </citation>
    <scope>NUCLEOTIDE SEQUENCE [LARGE SCALE GENOMIC DNA]</scope>
    <source>
        <strain evidence="3">KCTC 42644</strain>
    </source>
</reference>
<feature type="signal peptide" evidence="1">
    <location>
        <begin position="1"/>
        <end position="17"/>
    </location>
</feature>
<feature type="chain" id="PRO_5045809418" evidence="1">
    <location>
        <begin position="18"/>
        <end position="158"/>
    </location>
</feature>
<evidence type="ECO:0000313" key="2">
    <source>
        <dbReference type="EMBL" id="MFC3712044.1"/>
    </source>
</evidence>
<organism evidence="2 3">
    <name type="scientific">Sphingoaurantiacus capsulatus</name>
    <dbReference type="NCBI Taxonomy" id="1771310"/>
    <lineage>
        <taxon>Bacteria</taxon>
        <taxon>Pseudomonadati</taxon>
        <taxon>Pseudomonadota</taxon>
        <taxon>Alphaproteobacteria</taxon>
        <taxon>Sphingomonadales</taxon>
        <taxon>Sphingosinicellaceae</taxon>
        <taxon>Sphingoaurantiacus</taxon>
    </lineage>
</organism>
<sequence>MKRALLAAALIAAPAAAAPLMMPAVPDYVLGHTQKNATGAIAEYVPKGQTVQNYTRMISTNLLGGFGKVPSPELIAEFAKRYVAGCPGAKVVAVPMGKAAGARIDCTRHPKTGKTETVFARAIPAGADQYIAHVTYRYTPMPKETLWARDFLGAMKIG</sequence>
<proteinExistence type="predicted"/>
<gene>
    <name evidence="2" type="ORF">ACFOMD_05655</name>
</gene>
<keyword evidence="3" id="KW-1185">Reference proteome</keyword>
<evidence type="ECO:0000256" key="1">
    <source>
        <dbReference type="SAM" id="SignalP"/>
    </source>
</evidence>
<dbReference type="Proteomes" id="UP001595615">
    <property type="component" value="Unassembled WGS sequence"/>
</dbReference>
<dbReference type="RefSeq" id="WP_380858168.1">
    <property type="nucleotide sequence ID" value="NZ_JBHRXV010000004.1"/>
</dbReference>
<comment type="caution">
    <text evidence="2">The sequence shown here is derived from an EMBL/GenBank/DDBJ whole genome shotgun (WGS) entry which is preliminary data.</text>
</comment>
<dbReference type="EMBL" id="JBHRXV010000004">
    <property type="protein sequence ID" value="MFC3712044.1"/>
    <property type="molecule type" value="Genomic_DNA"/>
</dbReference>
<evidence type="ECO:0000313" key="3">
    <source>
        <dbReference type="Proteomes" id="UP001595615"/>
    </source>
</evidence>
<protein>
    <submittedName>
        <fullName evidence="2">Uncharacterized protein</fullName>
    </submittedName>
</protein>
<accession>A0ABV7X9S5</accession>